<keyword evidence="1" id="KW-0472">Membrane</keyword>
<dbReference type="GO" id="GO:0005886">
    <property type="term" value="C:plasma membrane"/>
    <property type="evidence" value="ECO:0007669"/>
    <property type="project" value="TreeGrafter"/>
</dbReference>
<evidence type="ECO:0000313" key="3">
    <source>
        <dbReference type="Proteomes" id="UP001143981"/>
    </source>
</evidence>
<comment type="caution">
    <text evidence="2">The sequence shown here is derived from an EMBL/GenBank/DDBJ whole genome shotgun (WGS) entry which is preliminary data.</text>
</comment>
<dbReference type="EMBL" id="JANBOI010000385">
    <property type="protein sequence ID" value="KAJ1730950.1"/>
    <property type="molecule type" value="Genomic_DNA"/>
</dbReference>
<evidence type="ECO:0000313" key="2">
    <source>
        <dbReference type="EMBL" id="KAJ1730950.1"/>
    </source>
</evidence>
<keyword evidence="1" id="KW-1133">Transmembrane helix</keyword>
<feature type="transmembrane region" description="Helical" evidence="1">
    <location>
        <begin position="104"/>
        <end position="123"/>
    </location>
</feature>
<dbReference type="InterPro" id="IPR006750">
    <property type="entry name" value="YdcZ"/>
</dbReference>
<dbReference type="PANTHER" id="PTHR34821:SF2">
    <property type="entry name" value="INNER MEMBRANE PROTEIN YDCZ"/>
    <property type="match status" value="1"/>
</dbReference>
<feature type="transmembrane region" description="Helical" evidence="1">
    <location>
        <begin position="33"/>
        <end position="53"/>
    </location>
</feature>
<name>A0A9W7YF48_9FUNG</name>
<evidence type="ECO:0000256" key="1">
    <source>
        <dbReference type="SAM" id="Phobius"/>
    </source>
</evidence>
<reference evidence="2" key="1">
    <citation type="submission" date="2022-07" db="EMBL/GenBank/DDBJ databases">
        <title>Phylogenomic reconstructions and comparative analyses of Kickxellomycotina fungi.</title>
        <authorList>
            <person name="Reynolds N.K."/>
            <person name="Stajich J.E."/>
            <person name="Barry K."/>
            <person name="Grigoriev I.V."/>
            <person name="Crous P."/>
            <person name="Smith M.E."/>
        </authorList>
    </citation>
    <scope>NUCLEOTIDE SEQUENCE</scope>
    <source>
        <strain evidence="2">BCRC 34381</strain>
    </source>
</reference>
<feature type="transmembrane region" description="Helical" evidence="1">
    <location>
        <begin position="129"/>
        <end position="154"/>
    </location>
</feature>
<feature type="transmembrane region" description="Helical" evidence="1">
    <location>
        <begin position="161"/>
        <end position="179"/>
    </location>
</feature>
<keyword evidence="1" id="KW-0812">Transmembrane</keyword>
<gene>
    <name evidence="2" type="ORF">LPJ61_002772</name>
</gene>
<dbReference type="Pfam" id="PF04657">
    <property type="entry name" value="DMT_YdcZ"/>
    <property type="match status" value="1"/>
</dbReference>
<dbReference type="OrthoDB" id="5559077at2759"/>
<protein>
    <submittedName>
        <fullName evidence="2">Uncharacterized protein</fullName>
    </submittedName>
</protein>
<proteinExistence type="predicted"/>
<sequence length="181" mass="19561">MKAVASRVAQALRNAVLVEKPRIHTEICFDRKLLLDVLLLMVAGTATALQGVVNGSLSKYTSPGFPPWLSFAVGSALLVVFFLVDTRGGKAIDWRSSLKTSPWWAWLGGIPGAAFVVIITLMMPRRGPAFVYSIYICAKMVTSLIVDSFGFLGAKQRPATIPRLAGFCIMTAGVLMVSLDK</sequence>
<accession>A0A9W7YF48</accession>
<organism evidence="2 3">
    <name type="scientific">Coemansia biformis</name>
    <dbReference type="NCBI Taxonomy" id="1286918"/>
    <lineage>
        <taxon>Eukaryota</taxon>
        <taxon>Fungi</taxon>
        <taxon>Fungi incertae sedis</taxon>
        <taxon>Zoopagomycota</taxon>
        <taxon>Kickxellomycotina</taxon>
        <taxon>Kickxellomycetes</taxon>
        <taxon>Kickxellales</taxon>
        <taxon>Kickxellaceae</taxon>
        <taxon>Coemansia</taxon>
    </lineage>
</organism>
<dbReference type="AlphaFoldDB" id="A0A9W7YF48"/>
<dbReference type="PANTHER" id="PTHR34821">
    <property type="entry name" value="INNER MEMBRANE PROTEIN YDCZ"/>
    <property type="match status" value="1"/>
</dbReference>
<dbReference type="Proteomes" id="UP001143981">
    <property type="component" value="Unassembled WGS sequence"/>
</dbReference>
<keyword evidence="3" id="KW-1185">Reference proteome</keyword>
<feature type="transmembrane region" description="Helical" evidence="1">
    <location>
        <begin position="65"/>
        <end position="84"/>
    </location>
</feature>